<evidence type="ECO:0000313" key="1">
    <source>
        <dbReference type="EMBL" id="RUP12161.1"/>
    </source>
</evidence>
<proteinExistence type="predicted"/>
<evidence type="ECO:0000313" key="2">
    <source>
        <dbReference type="Proteomes" id="UP000268093"/>
    </source>
</evidence>
<protein>
    <submittedName>
        <fullName evidence="1">Uncharacterized protein</fullName>
    </submittedName>
</protein>
<dbReference type="AlphaFoldDB" id="A0A433B965"/>
<organism evidence="1 2">
    <name type="scientific">Jimgerdemannia flammicorona</name>
    <dbReference type="NCBI Taxonomy" id="994334"/>
    <lineage>
        <taxon>Eukaryota</taxon>
        <taxon>Fungi</taxon>
        <taxon>Fungi incertae sedis</taxon>
        <taxon>Mucoromycota</taxon>
        <taxon>Mucoromycotina</taxon>
        <taxon>Endogonomycetes</taxon>
        <taxon>Endogonales</taxon>
        <taxon>Endogonaceae</taxon>
        <taxon>Jimgerdemannia</taxon>
    </lineage>
</organism>
<keyword evidence="2" id="KW-1185">Reference proteome</keyword>
<comment type="caution">
    <text evidence="1">The sequence shown here is derived from an EMBL/GenBank/DDBJ whole genome shotgun (WGS) entry which is preliminary data.</text>
</comment>
<accession>A0A433B965</accession>
<dbReference type="Proteomes" id="UP000268093">
    <property type="component" value="Unassembled WGS sequence"/>
</dbReference>
<dbReference type="EMBL" id="RBNI01015912">
    <property type="protein sequence ID" value="RUP12161.1"/>
    <property type="molecule type" value="Genomic_DNA"/>
</dbReference>
<dbReference type="OrthoDB" id="270728at2759"/>
<sequence length="176" mass="20000">MTVQSSPAPTKDEKMKDLQLDPLDFVAIEHQVYDLAASDNPIAAPVKVALGVIEEALRRYGLIRQPVPNCFRPQHHRALPLVQWGQGLHRSSPPFRRRPPPAPILPLRFQSHYAAHPHRLCHLSESLPRRRNVRGFVCAAIWVRFRSDPRTHEGRVAAVFEYGEGNQGDIGRDEEE</sequence>
<gene>
    <name evidence="1" type="ORF">BC936DRAFT_139840</name>
</gene>
<reference evidence="1 2" key="1">
    <citation type="journal article" date="2018" name="New Phytol.">
        <title>Phylogenomics of Endogonaceae and evolution of mycorrhizas within Mucoromycota.</title>
        <authorList>
            <person name="Chang Y."/>
            <person name="Desiro A."/>
            <person name="Na H."/>
            <person name="Sandor L."/>
            <person name="Lipzen A."/>
            <person name="Clum A."/>
            <person name="Barry K."/>
            <person name="Grigoriev I.V."/>
            <person name="Martin F.M."/>
            <person name="Stajich J.E."/>
            <person name="Smith M.E."/>
            <person name="Bonito G."/>
            <person name="Spatafora J.W."/>
        </authorList>
    </citation>
    <scope>NUCLEOTIDE SEQUENCE [LARGE SCALE GENOMIC DNA]</scope>
    <source>
        <strain evidence="1 2">GMNB39</strain>
    </source>
</reference>
<name>A0A433B965_9FUNG</name>